<dbReference type="EMBL" id="KP795650">
    <property type="protein sequence ID" value="AKN39500.1"/>
    <property type="molecule type" value="Genomic_DNA"/>
</dbReference>
<evidence type="ECO:0000313" key="1">
    <source>
        <dbReference type="EMBL" id="AKN39500.1"/>
    </source>
</evidence>
<name>A0A0H3ZT93_9VIBR</name>
<dbReference type="AlphaFoldDB" id="A0A0H3ZT93"/>
<protein>
    <submittedName>
        <fullName evidence="1">Uncharacterized protein</fullName>
    </submittedName>
</protein>
<dbReference type="RefSeq" id="WP_136995935.1">
    <property type="nucleotide sequence ID" value="NZ_SYUT01000061.1"/>
</dbReference>
<proteinExistence type="predicted"/>
<organism evidence="1">
    <name type="scientific">Vibrio genomosp. F6</name>
    <dbReference type="NCBI Taxonomy" id="723172"/>
    <lineage>
        <taxon>Bacteria</taxon>
        <taxon>Pseudomonadati</taxon>
        <taxon>Pseudomonadota</taxon>
        <taxon>Gammaproteobacteria</taxon>
        <taxon>Vibrionales</taxon>
        <taxon>Vibrionaceae</taxon>
        <taxon>Vibrio</taxon>
    </lineage>
</organism>
<reference evidence="1" key="1">
    <citation type="journal article" date="2015" name="MBio">
        <title>Eco-Evolutionary Dynamics of Episomes among Ecologically Cohesive Bacterial Populations.</title>
        <authorList>
            <person name="Xue H."/>
            <person name="Cordero O.X."/>
            <person name="Camas F.M."/>
            <person name="Trimble W."/>
            <person name="Meyer F."/>
            <person name="Guglielmini J."/>
            <person name="Rocha E.P."/>
            <person name="Polz M.F."/>
        </authorList>
    </citation>
    <scope>NUCLEOTIDE SEQUENCE</scope>
    <source>
        <strain evidence="1">FF_110</strain>
    </source>
</reference>
<dbReference type="OrthoDB" id="6608549at2"/>
<sequence length="232" mass="26656">MSSLVSLLMEKHRDILLDVELKTLFQDENLSGLFLASPHKSYESSSCKLMIVGQETRSWRNRTCHFKNEYSVTDQAVLESMECSSEFNTKAPKRSRFRQFYKKSSVALNSNSLDPENAAVWANQFCVSHYGKSPVKAPSFKVIEYLSAKLLRAQFEVLKPNVAIFTVGSARDQFIKDTFHELETQSVIHPRRLWHFKIGDTHCFRTNHPRWSGSKRYIDEALALAKEVCTSP</sequence>
<accession>A0A0H3ZT93</accession>